<dbReference type="EC" id="3.1.26.11" evidence="4"/>
<dbReference type="Pfam" id="PF02037">
    <property type="entry name" value="SAP"/>
    <property type="match status" value="1"/>
</dbReference>
<feature type="region of interest" description="Disordered" evidence="11">
    <location>
        <begin position="2150"/>
        <end position="2169"/>
    </location>
</feature>
<comment type="cofactor">
    <cofactor evidence="2">
        <name>Zn(2+)</name>
        <dbReference type="ChEBI" id="CHEBI:29105"/>
    </cofactor>
</comment>
<dbReference type="Pfam" id="PF13691">
    <property type="entry name" value="Lactamase_B_4"/>
    <property type="match status" value="1"/>
</dbReference>
<keyword evidence="9" id="KW-0378">Hydrolase</keyword>
<comment type="similarity">
    <text evidence="3">Belongs to the RNase Z family.</text>
</comment>
<dbReference type="Gene3D" id="1.10.720.30">
    <property type="entry name" value="SAP domain"/>
    <property type="match status" value="1"/>
</dbReference>
<organism evidence="14 15">
    <name type="scientific">Nannochloropsis salina CCMP1776</name>
    <dbReference type="NCBI Taxonomy" id="1027361"/>
    <lineage>
        <taxon>Eukaryota</taxon>
        <taxon>Sar</taxon>
        <taxon>Stramenopiles</taxon>
        <taxon>Ochrophyta</taxon>
        <taxon>Eustigmatophyceae</taxon>
        <taxon>Eustigmatales</taxon>
        <taxon>Monodopsidaceae</taxon>
        <taxon>Microchloropsis</taxon>
        <taxon>Microchloropsis salina</taxon>
    </lineage>
</organism>
<dbReference type="GO" id="GO:0042781">
    <property type="term" value="F:3'-tRNA processing endoribonuclease activity"/>
    <property type="evidence" value="ECO:0007669"/>
    <property type="project" value="UniProtKB-EC"/>
</dbReference>
<evidence type="ECO:0000256" key="4">
    <source>
        <dbReference type="ARBA" id="ARBA00012477"/>
    </source>
</evidence>
<evidence type="ECO:0000256" key="5">
    <source>
        <dbReference type="ARBA" id="ARBA00022694"/>
    </source>
</evidence>
<protein>
    <recommendedName>
        <fullName evidence="4">ribonuclease Z</fullName>
        <ecNumber evidence="4">3.1.26.11</ecNumber>
    </recommendedName>
</protein>
<dbReference type="Pfam" id="PF03568">
    <property type="entry name" value="Separin_C"/>
    <property type="match status" value="3"/>
</dbReference>
<dbReference type="PROSITE" id="PS50800">
    <property type="entry name" value="SAP"/>
    <property type="match status" value="1"/>
</dbReference>
<dbReference type="SMART" id="SM00513">
    <property type="entry name" value="SAP"/>
    <property type="match status" value="1"/>
</dbReference>
<dbReference type="Proteomes" id="UP000355283">
    <property type="component" value="Unassembled WGS sequence"/>
</dbReference>
<evidence type="ECO:0000256" key="11">
    <source>
        <dbReference type="SAM" id="MobiDB-lite"/>
    </source>
</evidence>
<feature type="region of interest" description="Disordered" evidence="11">
    <location>
        <begin position="634"/>
        <end position="658"/>
    </location>
</feature>
<evidence type="ECO:0000256" key="9">
    <source>
        <dbReference type="ARBA" id="ARBA00022801"/>
    </source>
</evidence>
<dbReference type="GO" id="GO:0046872">
    <property type="term" value="F:metal ion binding"/>
    <property type="evidence" value="ECO:0007669"/>
    <property type="project" value="UniProtKB-KW"/>
</dbReference>
<keyword evidence="5" id="KW-0819">tRNA processing</keyword>
<dbReference type="Pfam" id="PF12706">
    <property type="entry name" value="Lactamase_B_2"/>
    <property type="match status" value="1"/>
</dbReference>
<feature type="compositionally biased region" description="Low complexity" evidence="11">
    <location>
        <begin position="2231"/>
        <end position="2254"/>
    </location>
</feature>
<feature type="compositionally biased region" description="Polar residues" evidence="11">
    <location>
        <begin position="679"/>
        <end position="688"/>
    </location>
</feature>
<feature type="domain" description="Peptidase C50" evidence="13">
    <location>
        <begin position="2381"/>
        <end position="2504"/>
    </location>
</feature>
<evidence type="ECO:0000259" key="13">
    <source>
        <dbReference type="PROSITE" id="PS51700"/>
    </source>
</evidence>
<feature type="region of interest" description="Disordered" evidence="11">
    <location>
        <begin position="679"/>
        <end position="702"/>
    </location>
</feature>
<evidence type="ECO:0000256" key="1">
    <source>
        <dbReference type="ARBA" id="ARBA00000402"/>
    </source>
</evidence>
<name>A0A4D9CY82_9STRA</name>
<keyword evidence="8" id="KW-0255">Endonuclease</keyword>
<feature type="region of interest" description="Disordered" evidence="11">
    <location>
        <begin position="3176"/>
        <end position="3197"/>
    </location>
</feature>
<feature type="region of interest" description="Disordered" evidence="11">
    <location>
        <begin position="2219"/>
        <end position="2278"/>
    </location>
</feature>
<accession>A0A4D9CY82</accession>
<feature type="compositionally biased region" description="Basic and acidic residues" evidence="11">
    <location>
        <begin position="3030"/>
        <end position="3040"/>
    </location>
</feature>
<feature type="region of interest" description="Disordered" evidence="11">
    <location>
        <begin position="3019"/>
        <end position="3046"/>
    </location>
</feature>
<comment type="catalytic activity">
    <reaction evidence="1">
        <text>Endonucleolytic cleavage of RNA, removing extra 3' nucleotides from tRNA precursor, generating 3' termini of tRNAs. A 3'-hydroxy group is left at the tRNA terminus and a 5'-phosphoryl group is left at the trailer molecule.</text>
        <dbReference type="EC" id="3.1.26.11"/>
    </reaction>
</comment>
<keyword evidence="15" id="KW-1185">Reference proteome</keyword>
<feature type="compositionally biased region" description="Basic and acidic residues" evidence="11">
    <location>
        <begin position="1473"/>
        <end position="1493"/>
    </location>
</feature>
<dbReference type="OrthoDB" id="527344at2759"/>
<proteinExistence type="inferred from homology"/>
<dbReference type="InterPro" id="IPR036361">
    <property type="entry name" value="SAP_dom_sf"/>
</dbReference>
<evidence type="ECO:0000313" key="14">
    <source>
        <dbReference type="EMBL" id="TFJ83976.1"/>
    </source>
</evidence>
<dbReference type="InterPro" id="IPR030397">
    <property type="entry name" value="SEPARIN_core_dom"/>
</dbReference>
<feature type="region of interest" description="Disordered" evidence="11">
    <location>
        <begin position="2330"/>
        <end position="2366"/>
    </location>
</feature>
<dbReference type="SUPFAM" id="SSF56281">
    <property type="entry name" value="Metallo-hydrolase/oxidoreductase"/>
    <property type="match status" value="2"/>
</dbReference>
<dbReference type="PANTHER" id="PTHR12553">
    <property type="entry name" value="ZINC PHOSPHODIESTERASE ELAC PROTEIN 2"/>
    <property type="match status" value="1"/>
</dbReference>
<feature type="region of interest" description="Disordered" evidence="11">
    <location>
        <begin position="1472"/>
        <end position="1510"/>
    </location>
</feature>
<dbReference type="InterPro" id="IPR036866">
    <property type="entry name" value="RibonucZ/Hydroxyglut_hydro"/>
</dbReference>
<gene>
    <name evidence="14" type="ORF">NSK_005071</name>
</gene>
<feature type="compositionally biased region" description="Polar residues" evidence="11">
    <location>
        <begin position="2332"/>
        <end position="2363"/>
    </location>
</feature>
<evidence type="ECO:0000256" key="10">
    <source>
        <dbReference type="ARBA" id="ARBA00022833"/>
    </source>
</evidence>
<evidence type="ECO:0000259" key="12">
    <source>
        <dbReference type="PROSITE" id="PS50800"/>
    </source>
</evidence>
<feature type="compositionally biased region" description="Basic and acidic residues" evidence="11">
    <location>
        <begin position="3184"/>
        <end position="3197"/>
    </location>
</feature>
<feature type="compositionally biased region" description="Basic and acidic residues" evidence="11">
    <location>
        <begin position="689"/>
        <end position="702"/>
    </location>
</feature>
<dbReference type="SUPFAM" id="SSF68906">
    <property type="entry name" value="SAP domain"/>
    <property type="match status" value="1"/>
</dbReference>
<dbReference type="GO" id="GO:0005739">
    <property type="term" value="C:mitochondrion"/>
    <property type="evidence" value="ECO:0007669"/>
    <property type="project" value="TreeGrafter"/>
</dbReference>
<feature type="compositionally biased region" description="Basic and acidic residues" evidence="11">
    <location>
        <begin position="3098"/>
        <end position="3115"/>
    </location>
</feature>
<feature type="compositionally biased region" description="Low complexity" evidence="11">
    <location>
        <begin position="2155"/>
        <end position="2166"/>
    </location>
</feature>
<keyword evidence="10" id="KW-0862">Zinc</keyword>
<sequence length="3492" mass="380786">MSAEAHLDIKGGAEELLVVVSKSKYIETLALSSKDHWDTFLACVRQVTTAETATSSKEAKQGIRALLKVSQLCLQKLASMAMTLKESSSKGNVERFSIVLYRAISVMVHALEPRVAGSCGETPSIQYIAAGGKLGFEKILYHAIARGTELGQHRDVQAFTRMLARRVKLIAGESAADGCGTVAESSILGVKEDEWNGKGTVRNPLATKRNEKLQSSNSQGKKSIHTSGTDPAAPVSCQSTPRSAAPDRNEDKLSNYRVDYGFGRPTHTCDSTLISTVCGASINGLRSTVENFAAKAAPGTPLDKDEYQPGRECTGDRAMGAHDFAIQVEEIIWECLPWIKALRSRGSVSKERGGEGAGEEATLASRDMDMADEYSERLYHAVQKAGVTLDRIGPRGGGGLEGRGGNYQDAFRLRSRLVSLAAETGVPSVQAFIPQLWRVGVFYEKAAVATAAPKGARQGKKGSENEAAVSSSRALLLDVLGLYEHAAQRLLFGQQTGSKERAANRVAAMRADGLRREGEDSCALSSFPSSSPPPPPSSWALHVEVLDWLRHYTTLCLKVEEPERAVNLLQEASQRCRSSGEKGQGSVKRYGPGPMEDTGLLLSLSRGILRVIAATVCLQQQQQQQQLELSPLKANCSKSKRDKSIGQGKRTRRRNDGGMKVALDLMAAALTDIASAKSPLSISPNGDNNKGKGERKGAEKGIRAEAHESLPVRCKAHLVRTWRALARLPAVLPSIVMADSYLSEPVTGQVLIRAYMALADTARILLFWDQKSCDKSIRTNLSTKSNPDPNLKATFLEGLLRAALLLINLFVDNTSSDCVIPSLPSLRPLPSWLGLTRDCDDPALVAMACLRHAEDAINRNETGKSSNSNQIQRRLGSAFFSLGRALVNSSSPTARSDTPKEKRRSRLLLGLGPLARGCRLLEKECSMSTSPSISPASPEPQRQNPFQQLQIDMRYATLAAAFKDVGAGRMAMRVAVHTLSLMYQHCSISADSQRDSPSGPTSCVSLSRTLLRKLVHCYKAPNVLDEQSLQTALQKEARTPEWCMAELHQWRDSEEETKEMHAVLCLSLPSLVVPPVLREAVAKAEMSTYVAMVHAVLNEEAQVSSDAEQEEHRGSQAAEQMCGVVLAHRCCRESGLVSPLYASVEGARMARILCHAPKERCRLFLSKLEPEIREELAGEGGMEFWVERLDKSPLQPMERCLAPKNVYEEALVHGIRGLICAENDKREEAGVAVDLALQAWRQLCSIGEGETQQERWEETEVLRTIDFPVTRQCFGAVLDQLSVDGPSLRQAQVLETAMYLDQRGYFGQGGGSRRGNMKTAEEELLVSIVTTLFSRLELAAFSEAHAQTIPWTGLFRRFVPDVDIVPLHMTEFDRPPPSHLLSSGQELSPEAVLEDDLGESFLQSLSLLRETDHLISNGNLPMALSRLRKLAATCQGLSAPCSEDQAAGMENQSGGQESLPFLKETSEKIVSARVDDEAERSQDRRTRSLKEEVFEGESTNLRPPSRHLPPERSTDFLSSILKAGGWRRSWCLAECLLRMGQVWELLGNGGKASSYYKKALSVARKWVALGVAKRASRGRARVKGEIKGEEDKDLDDISVVTDVQDDTQLRGPRQDWRFDKLIEKVEVLIQKGDNQRLSMSFCEALDTYKEARKIYKAASALELRDVVLEPLRLSITQTERAKIKHCERNEFNGENLVGTSNSITADECERSYEATSASKNTQIARDSAPSHRWRTLETALQWRQTWTAWLHHSVSRNGAEQKLRQNTPFMATSEAVALRSCERDLQTLMERKDLPVLERVEACLRLARITAHQGSAAEGLEQAWCLAIRSRCPRLIRDAGRLSFLAGTTRVPAVAPEPAALSNLELAGGEGSQGCMKGEGRGSTATWRLISSVGTSFGNSLRLNALRTPEGLGEVLPETWTVVTLALIPYLEEEGEEEAGRGHVLIGRIEGRKERGVAAEKSKAQTPRMVGARVAQAKEVKRLLAEFEAIMDGNHQTLHGRSAEQVAGYGKKEKAAWWKERESLDARLGSLIQEMEAVLGPWRWLLGGQLDKNRDEKLVAKVEAALSALGIDEANHGEDAEHASVPTVLRAALAGLVHDLQNGGEERQQRLSQVCEAAGYFPTTSQIERALDCLEMACTEVTTSCHADNAATCTDRSSGRSSDGSSQEGDIQAICQDFRRLTVAGLKKELAARSLPTTGLKATLLARLEAAMSQMPAKYDDTLTTTRRRQSCSPSASPSRAPLASRGAPSSPSEPSSPPPSSYSRPPGHTADNADEHRQPRGPVLLVLDETLQCLPWECLPLLRGHSVSRCPSIEYIEAALRLRATSATRPCDTTTQPRKLEGANNTGTRREITNTATPSSSHPRVASVRIGLDRTLQVPRAPGFYLLDPENNLTRTRATLQPTLARLHKQISHAPSPSPLLPSQANQNHPKTQHREVWKGLIGEAPTEECLKKELEESTVFIYCGHGSGELFLAREDVATLKQAPLAILMGCSSGRLRAPGASSIKRGNGNEVPLLSNRESSRDVGWIGRKIPVTSPELFEPTGIALSYLGAGSPAVIGNLWDVTDRDIDRFCVALLEELFPKAKASTATDEMLGDEGLVLKGERAVEDSKALILPAVARARAVPSAMSNKAFAQANIQAYIQVLSVGAAESSPTCLVITDRDRYMLNVGEGTQRLAMEHKVRLTRLDHIFLTALTPEALGGLPGMLLTMADCGKKAITIHGPPGIRTLLRATSHFMRREELKIIVREYAEAGLAVQGSMLAMHALPLFSMGTSATSWGEKVADKEHTTNEHLQHGNVQSAKRPRVVVCQGLSPTVAPGASIRSKGSLIAMAWVGQTASVLGKFDVRRAKELGIPTGPLFGRLKAGSAVTLPDGRVIQAEEVVAPSVAGILFGVVHIPEREGEGADGIKNGWLPTGVLPPPRLWLETALGCATTEGKPIQEAKMRSLTCMIHYTSAALVRTLEYQTWMKSFGSGTTHLLAALPRGTHQSPYQASRLNNLKLHLLDACIFPRAAVPASVPKPEIRTGSGRKGDGGQKEGNGEQEGVPAVWGRNLLKYQLLPESRKGWDETGIGGEVTEEEGKIRADARERDVKRVCPGRGEKEIEGGRRGNGEGGRRKKEGREEDIEQKAVGGEGEGDGKGDEEVEMVFLGTGSAIPSKYRNVSGVYLRIGGAAQREGPWPEGGRGHPSEERAEEAGRGRVKGMLLDVGEGSLGQLASLYEGSTLWEVLVSLSAIWISHPHADHHLGLMKVLAARRQAAADLGLLGGKPPPMLIMAPRPILAWLREHRSWDATVEWGEAVEGDRGGGEGLMKENYLVDMERMSPFAYQHLERELGLLNLTNVGVHHCPFAFGVVLDGRAGWRLVYSGDTRPCRQLEQAGRGATVLIHEATFGNEKAAEAVERKHSTVGEALDVARRMEAKTVILTHFSQRYPKFPVLPPDYELQVCVAFDLMTLRFKDVGRAAALLPALQKLFPVEEEASDEQILMSQIEGK</sequence>
<comment type="caution">
    <text evidence="14">The sequence shown here is derived from an EMBL/GenBank/DDBJ whole genome shotgun (WGS) entry which is preliminary data.</text>
</comment>
<evidence type="ECO:0000256" key="7">
    <source>
        <dbReference type="ARBA" id="ARBA00022723"/>
    </source>
</evidence>
<feature type="region of interest" description="Disordered" evidence="11">
    <location>
        <begin position="198"/>
        <end position="251"/>
    </location>
</feature>
<reference evidence="14 15" key="1">
    <citation type="submission" date="2019-01" db="EMBL/GenBank/DDBJ databases">
        <title>Nuclear Genome Assembly of the Microalgal Biofuel strain Nannochloropsis salina CCMP1776.</title>
        <authorList>
            <person name="Hovde B."/>
        </authorList>
    </citation>
    <scope>NUCLEOTIDE SEQUENCE [LARGE SCALE GENOMIC DNA]</scope>
    <source>
        <strain evidence="14 15">CCMP1776</strain>
    </source>
</reference>
<dbReference type="EMBL" id="SDOX01000021">
    <property type="protein sequence ID" value="TFJ83976.1"/>
    <property type="molecule type" value="Genomic_DNA"/>
</dbReference>
<dbReference type="InterPro" id="IPR047151">
    <property type="entry name" value="RNZ2-like"/>
</dbReference>
<dbReference type="GO" id="GO:0004197">
    <property type="term" value="F:cysteine-type endopeptidase activity"/>
    <property type="evidence" value="ECO:0007669"/>
    <property type="project" value="InterPro"/>
</dbReference>
<feature type="domain" description="SAP" evidence="12">
    <location>
        <begin position="2178"/>
        <end position="2212"/>
    </location>
</feature>
<evidence type="ECO:0000313" key="15">
    <source>
        <dbReference type="Proteomes" id="UP000355283"/>
    </source>
</evidence>
<dbReference type="InterPro" id="IPR001279">
    <property type="entry name" value="Metallo-B-lactamas"/>
</dbReference>
<dbReference type="InterPro" id="IPR003034">
    <property type="entry name" value="SAP_dom"/>
</dbReference>
<feature type="compositionally biased region" description="Polar residues" evidence="11">
    <location>
        <begin position="213"/>
        <end position="229"/>
    </location>
</feature>
<dbReference type="CDD" id="cd07718">
    <property type="entry name" value="RNaseZ_ELAC1_ELAC2-C-term-like_MBL-fold"/>
    <property type="match status" value="1"/>
</dbReference>
<dbReference type="PANTHER" id="PTHR12553:SF49">
    <property type="entry name" value="ZINC PHOSPHODIESTERASE ELAC PROTEIN 2"/>
    <property type="match status" value="1"/>
</dbReference>
<dbReference type="PROSITE" id="PS51700">
    <property type="entry name" value="SEPARIN"/>
    <property type="match status" value="1"/>
</dbReference>
<feature type="region of interest" description="Disordered" evidence="11">
    <location>
        <begin position="3098"/>
        <end position="3141"/>
    </location>
</feature>
<dbReference type="InterPro" id="IPR027794">
    <property type="entry name" value="tRNase_Z_dom"/>
</dbReference>
<keyword evidence="7" id="KW-0479">Metal-binding</keyword>
<keyword evidence="6" id="KW-0540">Nuclease</keyword>
<dbReference type="GO" id="GO:0006508">
    <property type="term" value="P:proteolysis"/>
    <property type="evidence" value="ECO:0007669"/>
    <property type="project" value="InterPro"/>
</dbReference>
<evidence type="ECO:0000256" key="2">
    <source>
        <dbReference type="ARBA" id="ARBA00001947"/>
    </source>
</evidence>
<dbReference type="Gene3D" id="3.60.15.10">
    <property type="entry name" value="Ribonuclease Z/Hydroxyacylglutathione hydrolase-like"/>
    <property type="match status" value="2"/>
</dbReference>
<evidence type="ECO:0000256" key="3">
    <source>
        <dbReference type="ARBA" id="ARBA00007823"/>
    </source>
</evidence>
<evidence type="ECO:0000256" key="6">
    <source>
        <dbReference type="ARBA" id="ARBA00022722"/>
    </source>
</evidence>
<dbReference type="GO" id="GO:1990180">
    <property type="term" value="P:mitochondrial tRNA 3'-end processing"/>
    <property type="evidence" value="ECO:0007669"/>
    <property type="project" value="TreeGrafter"/>
</dbReference>
<evidence type="ECO:0000256" key="8">
    <source>
        <dbReference type="ARBA" id="ARBA00022759"/>
    </source>
</evidence>